<name>A0ABS4SG57_9PROT</name>
<accession>A0ABS4SG57</accession>
<protein>
    <submittedName>
        <fullName evidence="1">Uncharacterized protein</fullName>
    </submittedName>
</protein>
<dbReference type="Proteomes" id="UP000781958">
    <property type="component" value="Unassembled WGS sequence"/>
</dbReference>
<organism evidence="1 2">
    <name type="scientific">Azospirillum rugosum</name>
    <dbReference type="NCBI Taxonomy" id="416170"/>
    <lineage>
        <taxon>Bacteria</taxon>
        <taxon>Pseudomonadati</taxon>
        <taxon>Pseudomonadota</taxon>
        <taxon>Alphaproteobacteria</taxon>
        <taxon>Rhodospirillales</taxon>
        <taxon>Azospirillaceae</taxon>
        <taxon>Azospirillum</taxon>
    </lineage>
</organism>
<sequence>MRSGSGLLPKRGRGIAILIHFFLQGGRQMVVRVPLRDPQPDGLRTVSVLVTLQPDGDVLVALPREAVESGRFDARSAARLALRLRRLLERTTTANPLWGVDATQALGEVAGVATGVASGVLLLRNGFAEMTGGVMAHAGATAVLLVAPVILAKLRPWLIGALVPWVLRRL</sequence>
<evidence type="ECO:0000313" key="2">
    <source>
        <dbReference type="Proteomes" id="UP000781958"/>
    </source>
</evidence>
<comment type="caution">
    <text evidence="1">The sequence shown here is derived from an EMBL/GenBank/DDBJ whole genome shotgun (WGS) entry which is preliminary data.</text>
</comment>
<dbReference type="RefSeq" id="WP_246500449.1">
    <property type="nucleotide sequence ID" value="NZ_JAGINP010000003.1"/>
</dbReference>
<keyword evidence="2" id="KW-1185">Reference proteome</keyword>
<gene>
    <name evidence="1" type="ORF">J2851_001300</name>
</gene>
<dbReference type="EMBL" id="JAGINP010000003">
    <property type="protein sequence ID" value="MBP2291551.1"/>
    <property type="molecule type" value="Genomic_DNA"/>
</dbReference>
<evidence type="ECO:0000313" key="1">
    <source>
        <dbReference type="EMBL" id="MBP2291551.1"/>
    </source>
</evidence>
<reference evidence="1 2" key="1">
    <citation type="submission" date="2021-03" db="EMBL/GenBank/DDBJ databases">
        <title>Genomic Encyclopedia of Type Strains, Phase III (KMG-III): the genomes of soil and plant-associated and newly described type strains.</title>
        <authorList>
            <person name="Whitman W."/>
        </authorList>
    </citation>
    <scope>NUCLEOTIDE SEQUENCE [LARGE SCALE GENOMIC DNA]</scope>
    <source>
        <strain evidence="1 2">IMMIB AFH-6</strain>
    </source>
</reference>
<proteinExistence type="predicted"/>